<comment type="caution">
    <text evidence="1">The sequence shown here is derived from an EMBL/GenBank/DDBJ whole genome shotgun (WGS) entry which is preliminary data.</text>
</comment>
<sequence>MTTLPSKEKLERFGLDHFNYINLVFGDQNIRQHIMEATAEDRNVRKYKGKQYIGKGTKRKRALTLATIKSSEYDNSFHHICRRGTKTVCSVRMCYQHLWRVNDTLCQSYSMMTLLGYLDVSDENTDSTITFSNPLTGKTFTESKIFQPSRNLQNAMADMWLNLLINKNPFVFLKEKRGRKTKISWTLRQAICHALKDANFREEFRDTSPEKISLYGDETNIKNCLESWRNINMTKLI</sequence>
<organism evidence="1">
    <name type="scientific">marine sediment metagenome</name>
    <dbReference type="NCBI Taxonomy" id="412755"/>
    <lineage>
        <taxon>unclassified sequences</taxon>
        <taxon>metagenomes</taxon>
        <taxon>ecological metagenomes</taxon>
    </lineage>
</organism>
<dbReference type="AlphaFoldDB" id="X0YMQ9"/>
<reference evidence="1" key="1">
    <citation type="journal article" date="2014" name="Front. Microbiol.">
        <title>High frequency of phylogenetically diverse reductive dehalogenase-homologous genes in deep subseafloor sedimentary metagenomes.</title>
        <authorList>
            <person name="Kawai M."/>
            <person name="Futagami T."/>
            <person name="Toyoda A."/>
            <person name="Takaki Y."/>
            <person name="Nishi S."/>
            <person name="Hori S."/>
            <person name="Arai W."/>
            <person name="Tsubouchi T."/>
            <person name="Morono Y."/>
            <person name="Uchiyama I."/>
            <person name="Ito T."/>
            <person name="Fujiyama A."/>
            <person name="Inagaki F."/>
            <person name="Takami H."/>
        </authorList>
    </citation>
    <scope>NUCLEOTIDE SEQUENCE</scope>
    <source>
        <strain evidence="1">Expedition CK06-06</strain>
    </source>
</reference>
<dbReference type="EMBL" id="BARS01041968">
    <property type="protein sequence ID" value="GAG37976.1"/>
    <property type="molecule type" value="Genomic_DNA"/>
</dbReference>
<evidence type="ECO:0000313" key="1">
    <source>
        <dbReference type="EMBL" id="GAG37976.1"/>
    </source>
</evidence>
<name>X0YMQ9_9ZZZZ</name>
<proteinExistence type="predicted"/>
<gene>
    <name evidence="1" type="ORF">S01H1_63736</name>
</gene>
<feature type="non-terminal residue" evidence="1">
    <location>
        <position position="237"/>
    </location>
</feature>
<protein>
    <submittedName>
        <fullName evidence="1">Uncharacterized protein</fullName>
    </submittedName>
</protein>
<accession>X0YMQ9</accession>